<protein>
    <submittedName>
        <fullName evidence="2">Uncharacterized protein LOC115810911 isoform X1</fullName>
    </submittedName>
</protein>
<dbReference type="PANTHER" id="PTHR34488">
    <property type="entry name" value="SI:CH211-245H14.1-RELATED"/>
    <property type="match status" value="1"/>
</dbReference>
<dbReference type="RefSeq" id="XP_030628811.1">
    <property type="nucleotide sequence ID" value="XM_030772951.1"/>
</dbReference>
<gene>
    <name evidence="2" type="primary">LOC115810911</name>
</gene>
<keyword evidence="1" id="KW-1185">Reference proteome</keyword>
<reference evidence="2" key="1">
    <citation type="submission" date="2025-08" db="UniProtKB">
        <authorList>
            <consortium name="RefSeq"/>
        </authorList>
    </citation>
    <scope>IDENTIFICATION</scope>
</reference>
<organism evidence="1 2">
    <name type="scientific">Chanos chanos</name>
    <name type="common">Milkfish</name>
    <name type="synonym">Mugil chanos</name>
    <dbReference type="NCBI Taxonomy" id="29144"/>
    <lineage>
        <taxon>Eukaryota</taxon>
        <taxon>Metazoa</taxon>
        <taxon>Chordata</taxon>
        <taxon>Craniata</taxon>
        <taxon>Vertebrata</taxon>
        <taxon>Euteleostomi</taxon>
        <taxon>Actinopterygii</taxon>
        <taxon>Neopterygii</taxon>
        <taxon>Teleostei</taxon>
        <taxon>Ostariophysi</taxon>
        <taxon>Gonorynchiformes</taxon>
        <taxon>Chanidae</taxon>
        <taxon>Chanos</taxon>
    </lineage>
</organism>
<accession>A0A6J2VCB8</accession>
<dbReference type="AlphaFoldDB" id="A0A6J2VCB8"/>
<dbReference type="Proteomes" id="UP000504632">
    <property type="component" value="Chromosome 4"/>
</dbReference>
<dbReference type="PANTHER" id="PTHR34488:SF1">
    <property type="entry name" value="SI:CH211-245H14.1-RELATED"/>
    <property type="match status" value="1"/>
</dbReference>
<evidence type="ECO:0000313" key="2">
    <source>
        <dbReference type="RefSeq" id="XP_030628811.1"/>
    </source>
</evidence>
<evidence type="ECO:0000313" key="1">
    <source>
        <dbReference type="Proteomes" id="UP000504632"/>
    </source>
</evidence>
<dbReference type="InParanoid" id="A0A6J2VCB8"/>
<name>A0A6J2VCB8_CHACN</name>
<dbReference type="OrthoDB" id="8446971at2759"/>
<sequence length="214" mass="24817">MIWTTLINLFWTPGSGPQKLKYVTKICGNTLNVHEDFKRRLHEKLECLCEVDSEMECDFILAFCPVVSRAGTDIEAALEKIPDFKPSVLVVLHYTRDSDAIVPDCSSYTTNRNILTAVNCLFHEDYGLLRCQRNISASHQCVQELRNCFPVTERGVSFWQWWVLLARGISQRLRWRTILKCSSIILIVYVQQYIMKVTVNNEQTFELILKYSTV</sequence>
<dbReference type="GeneID" id="115810911"/>
<proteinExistence type="predicted"/>